<dbReference type="InterPro" id="IPR036179">
    <property type="entry name" value="Ig-like_dom_sf"/>
</dbReference>
<feature type="chain" id="PRO_5042090337" description="Ig-like domain-containing protein" evidence="1">
    <location>
        <begin position="20"/>
        <end position="403"/>
    </location>
</feature>
<protein>
    <recommendedName>
        <fullName evidence="2">Ig-like domain-containing protein</fullName>
    </recommendedName>
</protein>
<comment type="caution">
    <text evidence="3">The sequence shown here is derived from an EMBL/GenBank/DDBJ whole genome shotgun (WGS) entry which is preliminary data.</text>
</comment>
<dbReference type="Proteomes" id="UP001292094">
    <property type="component" value="Unassembled WGS sequence"/>
</dbReference>
<dbReference type="AlphaFoldDB" id="A0AAE1TVL6"/>
<organism evidence="3 4">
    <name type="scientific">Petrolisthes manimaculis</name>
    <dbReference type="NCBI Taxonomy" id="1843537"/>
    <lineage>
        <taxon>Eukaryota</taxon>
        <taxon>Metazoa</taxon>
        <taxon>Ecdysozoa</taxon>
        <taxon>Arthropoda</taxon>
        <taxon>Crustacea</taxon>
        <taxon>Multicrustacea</taxon>
        <taxon>Malacostraca</taxon>
        <taxon>Eumalacostraca</taxon>
        <taxon>Eucarida</taxon>
        <taxon>Decapoda</taxon>
        <taxon>Pleocyemata</taxon>
        <taxon>Anomura</taxon>
        <taxon>Galatheoidea</taxon>
        <taxon>Porcellanidae</taxon>
        <taxon>Petrolisthes</taxon>
    </lineage>
</organism>
<dbReference type="InterPro" id="IPR007110">
    <property type="entry name" value="Ig-like_dom"/>
</dbReference>
<keyword evidence="4" id="KW-1185">Reference proteome</keyword>
<evidence type="ECO:0000259" key="2">
    <source>
        <dbReference type="PROSITE" id="PS50835"/>
    </source>
</evidence>
<evidence type="ECO:0000313" key="4">
    <source>
        <dbReference type="Proteomes" id="UP001292094"/>
    </source>
</evidence>
<keyword evidence="1" id="KW-0732">Signal</keyword>
<evidence type="ECO:0000313" key="3">
    <source>
        <dbReference type="EMBL" id="KAK4296795.1"/>
    </source>
</evidence>
<proteinExistence type="predicted"/>
<dbReference type="PROSITE" id="PS50835">
    <property type="entry name" value="IG_LIKE"/>
    <property type="match status" value="1"/>
</dbReference>
<reference evidence="3" key="1">
    <citation type="submission" date="2023-11" db="EMBL/GenBank/DDBJ databases">
        <title>Genome assemblies of two species of porcelain crab, Petrolisthes cinctipes and Petrolisthes manimaculis (Anomura: Porcellanidae).</title>
        <authorList>
            <person name="Angst P."/>
        </authorList>
    </citation>
    <scope>NUCLEOTIDE SEQUENCE</scope>
    <source>
        <strain evidence="3">PB745_02</strain>
        <tissue evidence="3">Gill</tissue>
    </source>
</reference>
<feature type="domain" description="Ig-like" evidence="2">
    <location>
        <begin position="3"/>
        <end position="130"/>
    </location>
</feature>
<evidence type="ECO:0000256" key="1">
    <source>
        <dbReference type="SAM" id="SignalP"/>
    </source>
</evidence>
<dbReference type="Gene3D" id="2.60.40.10">
    <property type="entry name" value="Immunoglobulins"/>
    <property type="match status" value="1"/>
</dbReference>
<dbReference type="InterPro" id="IPR013783">
    <property type="entry name" value="Ig-like_fold"/>
</dbReference>
<accession>A0AAE1TVL6</accession>
<feature type="signal peptide" evidence="1">
    <location>
        <begin position="1"/>
        <end position="19"/>
    </location>
</feature>
<dbReference type="SUPFAM" id="SSF48726">
    <property type="entry name" value="Immunoglobulin"/>
    <property type="match status" value="1"/>
</dbReference>
<name>A0AAE1TVL6_9EUCA</name>
<sequence length="403" mass="44306">MLPLLSLLVLATLLQSGASMEIQEIELTGGRGEYLEVGTDANYILKCNFRTPYDDPVTMVRWLKFGIPVYTWKLHSFPSVHPLLLGHVNTQPLLDPHQLHFTHIAYSLEGNYTCEVTTSANVASAAYTLQVLDTSSGPYVCQVHVLSGLSNSTNTTSKNDAYQVDGSTDNIQVEFGSAACTLVWSMSTPPVFPRPNVTCGYYSFDHDDVIHNLPAGLTLHKFPNESWQASFQDTHIQVKDIPKNHRLGCVVRIPNTSFKQVVRADDDFLVDNLIDAGGCPNLESEEGLGLSIDMQSATFTCRGDTLPADRSGRAIANIRCPEGHSAVFQGGAVGGWDWQMSLTCAENDIGWRTIPENTQPHGKLFDPKDLPYCMPGTISGSGRQTYLCVSWMTSLLLLLLLLH</sequence>
<gene>
    <name evidence="3" type="ORF">Pmani_030732</name>
</gene>
<dbReference type="EMBL" id="JAWZYT010003771">
    <property type="protein sequence ID" value="KAK4296795.1"/>
    <property type="molecule type" value="Genomic_DNA"/>
</dbReference>